<protein>
    <submittedName>
        <fullName evidence="1">Helix-turn-helix transcriptional regulator</fullName>
    </submittedName>
</protein>
<proteinExistence type="predicted"/>
<accession>A0ABV8EKT8</accession>
<dbReference type="Proteomes" id="UP001595766">
    <property type="component" value="Unassembled WGS sequence"/>
</dbReference>
<name>A0ABV8EKT8_9BACT</name>
<evidence type="ECO:0000313" key="1">
    <source>
        <dbReference type="EMBL" id="MFC3976932.1"/>
    </source>
</evidence>
<dbReference type="EMBL" id="JBHSAV010000052">
    <property type="protein sequence ID" value="MFC3976932.1"/>
    <property type="molecule type" value="Genomic_DNA"/>
</dbReference>
<dbReference type="SUPFAM" id="SSF46894">
    <property type="entry name" value="C-terminal effector domain of the bipartite response regulators"/>
    <property type="match status" value="1"/>
</dbReference>
<keyword evidence="2" id="KW-1185">Reference proteome</keyword>
<evidence type="ECO:0000313" key="2">
    <source>
        <dbReference type="Proteomes" id="UP001595766"/>
    </source>
</evidence>
<dbReference type="RefSeq" id="WP_241297532.1">
    <property type="nucleotide sequence ID" value="NZ_JAKZGR010000023.1"/>
</dbReference>
<comment type="caution">
    <text evidence="1">The sequence shown here is derived from an EMBL/GenBank/DDBJ whole genome shotgun (WGS) entry which is preliminary data.</text>
</comment>
<sequence length="138" mass="15994">MGQVYNTNQQQGVKVQMGIGIEAEDTLALRRSLLQESLADTAWIDEFRNGGINDLFIVEFEKRYPRFVAHIELVLKDINMMDLKACCLMRLDFSTKDIAVFTKSSIRAVESRKYRIRKRLGITSNVDLNMFLIRMVKE</sequence>
<gene>
    <name evidence="1" type="ORF">ACFOUP_11150</name>
</gene>
<organism evidence="1 2">
    <name type="scientific">Belliella kenyensis</name>
    <dbReference type="NCBI Taxonomy" id="1472724"/>
    <lineage>
        <taxon>Bacteria</taxon>
        <taxon>Pseudomonadati</taxon>
        <taxon>Bacteroidota</taxon>
        <taxon>Cytophagia</taxon>
        <taxon>Cytophagales</taxon>
        <taxon>Cyclobacteriaceae</taxon>
        <taxon>Belliella</taxon>
    </lineage>
</organism>
<dbReference type="InterPro" id="IPR016032">
    <property type="entry name" value="Sig_transdc_resp-reg_C-effctor"/>
</dbReference>
<reference evidence="2" key="1">
    <citation type="journal article" date="2019" name="Int. J. Syst. Evol. Microbiol.">
        <title>The Global Catalogue of Microorganisms (GCM) 10K type strain sequencing project: providing services to taxonomists for standard genome sequencing and annotation.</title>
        <authorList>
            <consortium name="The Broad Institute Genomics Platform"/>
            <consortium name="The Broad Institute Genome Sequencing Center for Infectious Disease"/>
            <person name="Wu L."/>
            <person name="Ma J."/>
        </authorList>
    </citation>
    <scope>NUCLEOTIDE SEQUENCE [LARGE SCALE GENOMIC DNA]</scope>
    <source>
        <strain evidence="2">CECT 8551</strain>
    </source>
</reference>